<reference evidence="8 9" key="1">
    <citation type="submission" date="2017-12" db="EMBL/GenBank/DDBJ databases">
        <authorList>
            <person name="Pombert J.-F."/>
            <person name="Haag K.L."/>
            <person name="Ebert D."/>
        </authorList>
    </citation>
    <scope>NUCLEOTIDE SEQUENCE [LARGE SCALE GENOMIC DNA]</scope>
    <source>
        <strain evidence="8">IL-G-3</strain>
    </source>
</reference>
<dbReference type="Pfam" id="PF16189">
    <property type="entry name" value="Creatinase_N_2"/>
    <property type="match status" value="1"/>
</dbReference>
<proteinExistence type="inferred from homology"/>
<keyword evidence="4" id="KW-0378">Hydrolase</keyword>
<dbReference type="OrthoDB" id="9995434at2759"/>
<dbReference type="Proteomes" id="UP000292282">
    <property type="component" value="Unassembled WGS sequence"/>
</dbReference>
<dbReference type="FunFam" id="3.90.230.10:FF:000007">
    <property type="entry name" value="Xaa-Pro aminopeptidase P"/>
    <property type="match status" value="1"/>
</dbReference>
<comment type="caution">
    <text evidence="8">The sequence shown here is derived from an EMBL/GenBank/DDBJ whole genome shotgun (WGS) entry which is preliminary data.</text>
</comment>
<accession>A0A4Q9M4I3</accession>
<keyword evidence="5" id="KW-0464">Manganese</keyword>
<evidence type="ECO:0000256" key="4">
    <source>
        <dbReference type="ARBA" id="ARBA00022801"/>
    </source>
</evidence>
<dbReference type="Gene3D" id="3.40.350.10">
    <property type="entry name" value="Creatinase/prolidase N-terminal domain"/>
    <property type="match status" value="2"/>
</dbReference>
<dbReference type="GO" id="GO:0046872">
    <property type="term" value="F:metal ion binding"/>
    <property type="evidence" value="ECO:0007669"/>
    <property type="project" value="UniProtKB-KW"/>
</dbReference>
<evidence type="ECO:0000256" key="1">
    <source>
        <dbReference type="ARBA" id="ARBA00001936"/>
    </source>
</evidence>
<dbReference type="PANTHER" id="PTHR43763:SF6">
    <property type="entry name" value="XAA-PRO AMINOPEPTIDASE 1"/>
    <property type="match status" value="1"/>
</dbReference>
<evidence type="ECO:0000256" key="5">
    <source>
        <dbReference type="ARBA" id="ARBA00023211"/>
    </source>
</evidence>
<evidence type="ECO:0000313" key="9">
    <source>
        <dbReference type="Proteomes" id="UP000292282"/>
    </source>
</evidence>
<evidence type="ECO:0000256" key="3">
    <source>
        <dbReference type="ARBA" id="ARBA00022723"/>
    </source>
</evidence>
<dbReference type="InterPro" id="IPR029149">
    <property type="entry name" value="Creatin/AminoP/Spt16_N"/>
</dbReference>
<evidence type="ECO:0000259" key="6">
    <source>
        <dbReference type="Pfam" id="PF00557"/>
    </source>
</evidence>
<keyword evidence="9" id="KW-1185">Reference proteome</keyword>
<keyword evidence="3" id="KW-0479">Metal-binding</keyword>
<dbReference type="GO" id="GO:0005737">
    <property type="term" value="C:cytoplasm"/>
    <property type="evidence" value="ECO:0007669"/>
    <property type="project" value="UniProtKB-ARBA"/>
</dbReference>
<protein>
    <submittedName>
        <fullName evidence="8">M24 metallopeptidase</fullName>
    </submittedName>
</protein>
<dbReference type="GO" id="GO:0016787">
    <property type="term" value="F:hydrolase activity"/>
    <property type="evidence" value="ECO:0007669"/>
    <property type="project" value="UniProtKB-KW"/>
</dbReference>
<dbReference type="AlphaFoldDB" id="A0A4Q9M4I3"/>
<feature type="domain" description="Peptidase M24" evidence="6">
    <location>
        <begin position="240"/>
        <end position="431"/>
    </location>
</feature>
<evidence type="ECO:0000256" key="2">
    <source>
        <dbReference type="ARBA" id="ARBA00008766"/>
    </source>
</evidence>
<gene>
    <name evidence="8" type="ORF">CWI38_0038p0020</name>
</gene>
<evidence type="ECO:0000313" key="8">
    <source>
        <dbReference type="EMBL" id="TBU20662.1"/>
    </source>
</evidence>
<dbReference type="EMBL" id="PITK01000038">
    <property type="protein sequence ID" value="TBU20662.1"/>
    <property type="molecule type" value="Genomic_DNA"/>
</dbReference>
<evidence type="ECO:0000259" key="7">
    <source>
        <dbReference type="Pfam" id="PF16188"/>
    </source>
</evidence>
<dbReference type="STRING" id="1176355.A0A4Q9M4I3"/>
<dbReference type="VEuPathDB" id="MicrosporidiaDB:CWI38_0038p0020"/>
<dbReference type="Pfam" id="PF16188">
    <property type="entry name" value="Peptidase_M24_C"/>
    <property type="match status" value="1"/>
</dbReference>
<feature type="domain" description="Peptidase M24 C-terminal" evidence="7">
    <location>
        <begin position="435"/>
        <end position="496"/>
    </location>
</feature>
<dbReference type="PANTHER" id="PTHR43763">
    <property type="entry name" value="XAA-PRO AMINOPEPTIDASE 1"/>
    <property type="match status" value="1"/>
</dbReference>
<comment type="cofactor">
    <cofactor evidence="1">
        <name>Mn(2+)</name>
        <dbReference type="ChEBI" id="CHEBI:29035"/>
    </cofactor>
</comment>
<organism evidence="8 9">
    <name type="scientific">Hamiltosporidium tvaerminnensis</name>
    <dbReference type="NCBI Taxonomy" id="1176355"/>
    <lineage>
        <taxon>Eukaryota</taxon>
        <taxon>Fungi</taxon>
        <taxon>Fungi incertae sedis</taxon>
        <taxon>Microsporidia</taxon>
        <taxon>Dubosqiidae</taxon>
        <taxon>Hamiltosporidium</taxon>
    </lineage>
</organism>
<dbReference type="InterPro" id="IPR032416">
    <property type="entry name" value="Peptidase_M24_C"/>
</dbReference>
<dbReference type="SUPFAM" id="SSF55920">
    <property type="entry name" value="Creatinase/aminopeptidase"/>
    <property type="match status" value="1"/>
</dbReference>
<sequence>MALILKNGSSVLYTDSRYFIQAEKELSNDFKLKKMGIDENIYEYVQTIGGIKKIAINYKNISYSRLNDMRSKFEKNGVEIVHDDLTESIWPNKPERTYNEIIDLEKIKANTFLDVNSNENITGSNYMDKINKLREKLSDDQVFILSELDSISWLFNLRGSDIDYNPVFYAYSIISNDKAIIFIDREIERKDVEIKKYSEFYDFLKVEVSDLIGELKSQKNEIEIKGFELAYINDGISLCSLFEWMENNIGKTEKTIADKLEEYKRMLSGFISPSFDTISAYGPNAAIFHHLASETVVESKNLFLIDSGSQYLYGTTDVTRTIHLGEPTKEQKHDFTLVLKGQLAAMRQVLPKEKDSSVLDTLARMFLWNEKKDFGHGTGHGVGHFLNVHEAPPGISQKGDLLKENQIFSIEPGFYKENDYGIRIEDLVVVKKDENFFKLENLTMTPLQLKMMDLNILNDDEVNFINEFNKKVGFVLQNKLEKGHGYDFMMRNTEEIKLNE</sequence>
<dbReference type="InterPro" id="IPR050422">
    <property type="entry name" value="X-Pro_aminopeptidase_P"/>
</dbReference>
<dbReference type="Pfam" id="PF00557">
    <property type="entry name" value="Peptidase_M24"/>
    <property type="match status" value="1"/>
</dbReference>
<dbReference type="Gene3D" id="3.90.230.10">
    <property type="entry name" value="Creatinase/methionine aminopeptidase superfamily"/>
    <property type="match status" value="1"/>
</dbReference>
<dbReference type="InterPro" id="IPR036005">
    <property type="entry name" value="Creatinase/aminopeptidase-like"/>
</dbReference>
<dbReference type="InterPro" id="IPR000994">
    <property type="entry name" value="Pept_M24"/>
</dbReference>
<dbReference type="SUPFAM" id="SSF53092">
    <property type="entry name" value="Creatinase/prolidase N-terminal domain"/>
    <property type="match status" value="1"/>
</dbReference>
<name>A0A4Q9M4I3_9MICR</name>
<comment type="similarity">
    <text evidence="2">Belongs to the peptidase M24B family.</text>
</comment>